<dbReference type="SUPFAM" id="SSF75217">
    <property type="entry name" value="alpha/beta knot"/>
    <property type="match status" value="1"/>
</dbReference>
<feature type="compositionally biased region" description="Basic and acidic residues" evidence="4">
    <location>
        <begin position="86"/>
        <end position="190"/>
    </location>
</feature>
<accession>A0A7C3KHN3</accession>
<feature type="domain" description="RNA 2-O ribose methyltransferase substrate binding" evidence="5">
    <location>
        <begin position="255"/>
        <end position="331"/>
    </location>
</feature>
<dbReference type="GO" id="GO:0006396">
    <property type="term" value="P:RNA processing"/>
    <property type="evidence" value="ECO:0007669"/>
    <property type="project" value="InterPro"/>
</dbReference>
<protein>
    <submittedName>
        <fullName evidence="6">23S rRNA (Guanosine(2251)-2'-O)-methyltransferase RlmB</fullName>
    </submittedName>
</protein>
<feature type="compositionally biased region" description="Basic and acidic residues" evidence="4">
    <location>
        <begin position="200"/>
        <end position="216"/>
    </location>
</feature>
<evidence type="ECO:0000256" key="4">
    <source>
        <dbReference type="SAM" id="MobiDB-lite"/>
    </source>
</evidence>
<name>A0A7C3KHN3_9CYAN</name>
<dbReference type="InterPro" id="IPR029028">
    <property type="entry name" value="Alpha/beta_knot_MTases"/>
</dbReference>
<dbReference type="PANTHER" id="PTHR46429">
    <property type="entry name" value="23S RRNA (GUANOSINE-2'-O-)-METHYLTRANSFERASE RLMB"/>
    <property type="match status" value="1"/>
</dbReference>
<feature type="compositionally biased region" description="Low complexity" evidence="4">
    <location>
        <begin position="1"/>
        <end position="19"/>
    </location>
</feature>
<dbReference type="AlphaFoldDB" id="A0A7C3KHN3"/>
<reference evidence="6" key="1">
    <citation type="journal article" date="2020" name="mSystems">
        <title>Genome- and Community-Level Interaction Insights into Carbon Utilization and Element Cycling Functions of Hydrothermarchaeota in Hydrothermal Sediment.</title>
        <authorList>
            <person name="Zhou Z."/>
            <person name="Liu Y."/>
            <person name="Xu W."/>
            <person name="Pan J."/>
            <person name="Luo Z.H."/>
            <person name="Li M."/>
        </authorList>
    </citation>
    <scope>NUCLEOTIDE SEQUENCE [LARGE SCALE GENOMIC DNA]</scope>
    <source>
        <strain evidence="6">SpSt-418</strain>
    </source>
</reference>
<feature type="region of interest" description="Disordered" evidence="4">
    <location>
        <begin position="1"/>
        <end position="216"/>
    </location>
</feature>
<evidence type="ECO:0000256" key="1">
    <source>
        <dbReference type="ARBA" id="ARBA00007228"/>
    </source>
</evidence>
<comment type="similarity">
    <text evidence="1">Belongs to the class IV-like SAM-binding methyltransferase superfamily. RNA methyltransferase TrmH family.</text>
</comment>
<evidence type="ECO:0000259" key="5">
    <source>
        <dbReference type="SMART" id="SM00967"/>
    </source>
</evidence>
<dbReference type="EMBL" id="DSRU01000293">
    <property type="protein sequence ID" value="HFN00109.1"/>
    <property type="molecule type" value="Genomic_DNA"/>
</dbReference>
<dbReference type="GO" id="GO:0008173">
    <property type="term" value="F:RNA methyltransferase activity"/>
    <property type="evidence" value="ECO:0007669"/>
    <property type="project" value="InterPro"/>
</dbReference>
<dbReference type="InterPro" id="IPR029026">
    <property type="entry name" value="tRNA_m1G_MTases_N"/>
</dbReference>
<keyword evidence="2 6" id="KW-0489">Methyltransferase</keyword>
<organism evidence="6">
    <name type="scientific">Oscillatoriales cyanobacterium SpSt-418</name>
    <dbReference type="NCBI Taxonomy" id="2282169"/>
    <lineage>
        <taxon>Bacteria</taxon>
        <taxon>Bacillati</taxon>
        <taxon>Cyanobacteriota</taxon>
        <taxon>Cyanophyceae</taxon>
        <taxon>Oscillatoriophycideae</taxon>
        <taxon>Oscillatoriales</taxon>
    </lineage>
</organism>
<dbReference type="InterPro" id="IPR029064">
    <property type="entry name" value="Ribosomal_eL30-like_sf"/>
</dbReference>
<comment type="caution">
    <text evidence="6">The sequence shown here is derived from an EMBL/GenBank/DDBJ whole genome shotgun (WGS) entry which is preliminary data.</text>
</comment>
<dbReference type="GO" id="GO:0005829">
    <property type="term" value="C:cytosol"/>
    <property type="evidence" value="ECO:0007669"/>
    <property type="project" value="TreeGrafter"/>
</dbReference>
<dbReference type="CDD" id="cd18103">
    <property type="entry name" value="SpoU-like_RlmB"/>
    <property type="match status" value="1"/>
</dbReference>
<dbReference type="FunFam" id="3.30.1330.30:FF:000063">
    <property type="entry name" value="RNA methyltransferase, TrmH family, group 3"/>
    <property type="match status" value="1"/>
</dbReference>
<dbReference type="FunFam" id="3.40.1280.10:FF:000008">
    <property type="entry name" value="Group 3 RNA methyltransferase TrmH"/>
    <property type="match status" value="1"/>
</dbReference>
<dbReference type="SMART" id="SM00967">
    <property type="entry name" value="SpoU_sub_bind"/>
    <property type="match status" value="1"/>
</dbReference>
<dbReference type="InterPro" id="IPR013123">
    <property type="entry name" value="SpoU_subst-bd"/>
</dbReference>
<dbReference type="GO" id="GO:0032259">
    <property type="term" value="P:methylation"/>
    <property type="evidence" value="ECO:0007669"/>
    <property type="project" value="UniProtKB-KW"/>
</dbReference>
<feature type="compositionally biased region" description="Basic and acidic residues" evidence="4">
    <location>
        <begin position="24"/>
        <end position="40"/>
    </location>
</feature>
<dbReference type="PANTHER" id="PTHR46429:SF1">
    <property type="entry name" value="23S RRNA (GUANOSINE-2'-O-)-METHYLTRANSFERASE RLMB"/>
    <property type="match status" value="1"/>
</dbReference>
<evidence type="ECO:0000256" key="2">
    <source>
        <dbReference type="ARBA" id="ARBA00022603"/>
    </source>
</evidence>
<dbReference type="Pfam" id="PF08032">
    <property type="entry name" value="SpoU_sub_bind"/>
    <property type="match status" value="1"/>
</dbReference>
<keyword evidence="3 6" id="KW-0808">Transferase</keyword>
<evidence type="ECO:0000313" key="6">
    <source>
        <dbReference type="EMBL" id="HFN00109.1"/>
    </source>
</evidence>
<dbReference type="NCBIfam" id="TIGR00186">
    <property type="entry name" value="rRNA_methyl_3"/>
    <property type="match status" value="1"/>
</dbReference>
<dbReference type="SUPFAM" id="SSF55315">
    <property type="entry name" value="L30e-like"/>
    <property type="match status" value="1"/>
</dbReference>
<dbReference type="Gene3D" id="3.40.1280.10">
    <property type="match status" value="1"/>
</dbReference>
<proteinExistence type="inferred from homology"/>
<dbReference type="InterPro" id="IPR004441">
    <property type="entry name" value="rRNA_MeTrfase_TrmH"/>
</dbReference>
<sequence>MKSKPSSGRPRSSRPSNPRFNKFKSSEERDTSYNRDERPSGYKPRKGRTDRNSDRPSGYKRQDENGEKPNFKPQREYGDRSNSGYKRQDDRPSSGYKRRDERQDDRPSSGYKRRDERQDDRPSGYKRRDERQDDRPSSGYKRRDERQDDRPSFGYKRRDERQDDRPSSGYKRRDERDGKPNFKARREYGDRPGLPSRPNKRFENEGDKAAPKLRQREQNSVIPVAQFEPELDLAKPLTSQTDVAAAEVDETENDFVYGRHSVLAALSGDRNLHRIWVTSRLRYDARFHSLLQQAKANGAVIDEVEPQRLDQMTNRAIHQGIVAQIAPYEYLELGDLIQQAKAASPQPVLLVADGITDPHNLGAMIRTAEAMGAQGLVIPQRRAVGITSTVMKVATGALETFPVARVVNLTRALEELKEAGFWIYGTSAEVDEVLPKVDFSGSIALVIGSEGEGLSLLTQRACDRLVSIPLRGKTSSLNASVATGMVLYEIYRQRIDISSVDRLEKAMWLKP</sequence>
<gene>
    <name evidence="6" type="primary">rlmB</name>
    <name evidence="6" type="ORF">ENR64_20590</name>
</gene>
<dbReference type="GO" id="GO:0003723">
    <property type="term" value="F:RNA binding"/>
    <property type="evidence" value="ECO:0007669"/>
    <property type="project" value="InterPro"/>
</dbReference>
<evidence type="ECO:0000256" key="3">
    <source>
        <dbReference type="ARBA" id="ARBA00022679"/>
    </source>
</evidence>
<dbReference type="Pfam" id="PF00588">
    <property type="entry name" value="SpoU_methylase"/>
    <property type="match status" value="1"/>
</dbReference>
<dbReference type="InterPro" id="IPR001537">
    <property type="entry name" value="SpoU_MeTrfase"/>
</dbReference>
<dbReference type="Gene3D" id="3.30.1330.30">
    <property type="match status" value="1"/>
</dbReference>
<feature type="compositionally biased region" description="Basic and acidic residues" evidence="4">
    <location>
        <begin position="60"/>
        <end position="79"/>
    </location>
</feature>